<dbReference type="InterPro" id="IPR005119">
    <property type="entry name" value="LysR_subst-bd"/>
</dbReference>
<dbReference type="PANTHER" id="PTHR30537:SF26">
    <property type="entry name" value="GLYCINE CLEAVAGE SYSTEM TRANSCRIPTIONAL ACTIVATOR"/>
    <property type="match status" value="1"/>
</dbReference>
<dbReference type="SUPFAM" id="SSF53850">
    <property type="entry name" value="Periplasmic binding protein-like II"/>
    <property type="match status" value="1"/>
</dbReference>
<reference evidence="6 7" key="1">
    <citation type="submission" date="2013-03" db="EMBL/GenBank/DDBJ databases">
        <title>Salinisphaera hydrothermalis C41B8 Genome Sequencing.</title>
        <authorList>
            <person name="Li C."/>
            <person name="Lai Q."/>
            <person name="Shao Z."/>
        </authorList>
    </citation>
    <scope>NUCLEOTIDE SEQUENCE [LARGE SCALE GENOMIC DNA]</scope>
    <source>
        <strain evidence="6 7">C41B8</strain>
    </source>
</reference>
<comment type="caution">
    <text evidence="6">The sequence shown here is derived from an EMBL/GenBank/DDBJ whole genome shotgun (WGS) entry which is preliminary data.</text>
</comment>
<dbReference type="EMBL" id="APNK01000027">
    <property type="protein sequence ID" value="KEZ76559.1"/>
    <property type="molecule type" value="Genomic_DNA"/>
</dbReference>
<dbReference type="Pfam" id="PF00126">
    <property type="entry name" value="HTH_1"/>
    <property type="match status" value="1"/>
</dbReference>
<dbReference type="Proteomes" id="UP000028302">
    <property type="component" value="Unassembled WGS sequence"/>
</dbReference>
<dbReference type="GO" id="GO:0006351">
    <property type="term" value="P:DNA-templated transcription"/>
    <property type="evidence" value="ECO:0007669"/>
    <property type="project" value="TreeGrafter"/>
</dbReference>
<dbReference type="STRING" id="1304275.C41B8_14570"/>
<feature type="domain" description="HTH lysR-type" evidence="5">
    <location>
        <begin position="9"/>
        <end position="66"/>
    </location>
</feature>
<evidence type="ECO:0000256" key="4">
    <source>
        <dbReference type="ARBA" id="ARBA00023163"/>
    </source>
</evidence>
<dbReference type="PROSITE" id="PS50931">
    <property type="entry name" value="HTH_LYSR"/>
    <property type="match status" value="1"/>
</dbReference>
<dbReference type="OrthoDB" id="5526340at2"/>
<protein>
    <submittedName>
        <fullName evidence="6">LysR family transcriptional regulator</fullName>
    </submittedName>
</protein>
<keyword evidence="2" id="KW-0805">Transcription regulation</keyword>
<evidence type="ECO:0000313" key="7">
    <source>
        <dbReference type="Proteomes" id="UP000028302"/>
    </source>
</evidence>
<evidence type="ECO:0000256" key="2">
    <source>
        <dbReference type="ARBA" id="ARBA00023015"/>
    </source>
</evidence>
<accession>A0A084IIM5</accession>
<gene>
    <name evidence="6" type="ORF">C41B8_14570</name>
</gene>
<dbReference type="Gene3D" id="3.40.190.10">
    <property type="entry name" value="Periplasmic binding protein-like II"/>
    <property type="match status" value="2"/>
</dbReference>
<organism evidence="6 7">
    <name type="scientific">Salinisphaera hydrothermalis (strain C41B8)</name>
    <dbReference type="NCBI Taxonomy" id="1304275"/>
    <lineage>
        <taxon>Bacteria</taxon>
        <taxon>Pseudomonadati</taxon>
        <taxon>Pseudomonadota</taxon>
        <taxon>Gammaproteobacteria</taxon>
        <taxon>Salinisphaerales</taxon>
        <taxon>Salinisphaeraceae</taxon>
        <taxon>Salinisphaera</taxon>
    </lineage>
</organism>
<keyword evidence="7" id="KW-1185">Reference proteome</keyword>
<name>A0A084IIM5_SALHC</name>
<sequence length="303" mass="32824">MNRLRRSLPPLASLMPFEAAARLESFTRAAAELHLTQAAISRQIRALEDDLGVTLFTRGHRAVHLTEAGAELARAVTGGLEGIAACADRLRARRDHDDIVLLAEMYVAMYWLIPRLPAFQAAHPDIRLRVNASTQPLTQAEESFDLALQCSTRPAGTIEPMFSVPDAVFPVCAPSVAGAGTLTARDLCHHRILHCRDDPQDGWLTWPAWLDAVQRRATLGDGTIFDSYPVVLQAAIMGQGIGLGWERGIEHLLADGQLVRPMTESLTLPRGLSLYAAPGREDDDRVTTVAGWLATALGGPAGC</sequence>
<dbReference type="Pfam" id="PF03466">
    <property type="entry name" value="LysR_substrate"/>
    <property type="match status" value="1"/>
</dbReference>
<dbReference type="GO" id="GO:0043565">
    <property type="term" value="F:sequence-specific DNA binding"/>
    <property type="evidence" value="ECO:0007669"/>
    <property type="project" value="TreeGrafter"/>
</dbReference>
<dbReference type="Gene3D" id="1.10.10.10">
    <property type="entry name" value="Winged helix-like DNA-binding domain superfamily/Winged helix DNA-binding domain"/>
    <property type="match status" value="1"/>
</dbReference>
<keyword evidence="4" id="KW-0804">Transcription</keyword>
<dbReference type="InterPro" id="IPR036390">
    <property type="entry name" value="WH_DNA-bd_sf"/>
</dbReference>
<evidence type="ECO:0000256" key="3">
    <source>
        <dbReference type="ARBA" id="ARBA00023125"/>
    </source>
</evidence>
<keyword evidence="3" id="KW-0238">DNA-binding</keyword>
<dbReference type="GO" id="GO:0003700">
    <property type="term" value="F:DNA-binding transcription factor activity"/>
    <property type="evidence" value="ECO:0007669"/>
    <property type="project" value="InterPro"/>
</dbReference>
<dbReference type="FunFam" id="1.10.10.10:FF:000001">
    <property type="entry name" value="LysR family transcriptional regulator"/>
    <property type="match status" value="1"/>
</dbReference>
<comment type="similarity">
    <text evidence="1">Belongs to the LysR transcriptional regulatory family.</text>
</comment>
<dbReference type="InterPro" id="IPR036388">
    <property type="entry name" value="WH-like_DNA-bd_sf"/>
</dbReference>
<dbReference type="PATRIC" id="fig|1304275.5.peg.2979"/>
<dbReference type="AlphaFoldDB" id="A0A084IIM5"/>
<dbReference type="PANTHER" id="PTHR30537">
    <property type="entry name" value="HTH-TYPE TRANSCRIPTIONAL REGULATOR"/>
    <property type="match status" value="1"/>
</dbReference>
<evidence type="ECO:0000256" key="1">
    <source>
        <dbReference type="ARBA" id="ARBA00009437"/>
    </source>
</evidence>
<dbReference type="eggNOG" id="COG0583">
    <property type="taxonomic scope" value="Bacteria"/>
</dbReference>
<dbReference type="RefSeq" id="WP_037339726.1">
    <property type="nucleotide sequence ID" value="NZ_APNK01000027.1"/>
</dbReference>
<dbReference type="InterPro" id="IPR058163">
    <property type="entry name" value="LysR-type_TF_proteobact-type"/>
</dbReference>
<proteinExistence type="inferred from homology"/>
<dbReference type="InterPro" id="IPR000847">
    <property type="entry name" value="LysR_HTH_N"/>
</dbReference>
<evidence type="ECO:0000259" key="5">
    <source>
        <dbReference type="PROSITE" id="PS50931"/>
    </source>
</evidence>
<dbReference type="SUPFAM" id="SSF46785">
    <property type="entry name" value="Winged helix' DNA-binding domain"/>
    <property type="match status" value="1"/>
</dbReference>
<dbReference type="PRINTS" id="PR00039">
    <property type="entry name" value="HTHLYSR"/>
</dbReference>
<evidence type="ECO:0000313" key="6">
    <source>
        <dbReference type="EMBL" id="KEZ76559.1"/>
    </source>
</evidence>